<organism evidence="1 2">
    <name type="scientific">Armatimonas rosea</name>
    <dbReference type="NCBI Taxonomy" id="685828"/>
    <lineage>
        <taxon>Bacteria</taxon>
        <taxon>Bacillati</taxon>
        <taxon>Armatimonadota</taxon>
        <taxon>Armatimonadia</taxon>
        <taxon>Armatimonadales</taxon>
        <taxon>Armatimonadaceae</taxon>
        <taxon>Armatimonas</taxon>
    </lineage>
</organism>
<evidence type="ECO:0000313" key="1">
    <source>
        <dbReference type="EMBL" id="MBB6051561.1"/>
    </source>
</evidence>
<name>A0A7W9SRV3_ARMRO</name>
<accession>A0A7W9SRV3</accession>
<dbReference type="Proteomes" id="UP000520814">
    <property type="component" value="Unassembled WGS sequence"/>
</dbReference>
<sequence length="231" mass="25417">MDEARKTNREPGALNYAQVQSLDVAAQIAATARKSEYRATLLARGITDETLDALDTAVSEGRKEQAIAVENDTGQRVSTQEEKQARKELLAGLREVQTAARQKWARTEPAALKDYYIGENLPNMSRATLLQVTEGILQRLATQSLPGITPETVAALTEKRDAYVEANKNQLGFIAGAKARRAATLEHLKTATDLRIEVQFAADAAYSFDDPKNAPARTEFALPSNRRFVTR</sequence>
<dbReference type="AlphaFoldDB" id="A0A7W9SRV3"/>
<protein>
    <submittedName>
        <fullName evidence="1">Uncharacterized protein</fullName>
    </submittedName>
</protein>
<proteinExistence type="predicted"/>
<dbReference type="EMBL" id="JACHGW010000003">
    <property type="protein sequence ID" value="MBB6051561.1"/>
    <property type="molecule type" value="Genomic_DNA"/>
</dbReference>
<evidence type="ECO:0000313" key="2">
    <source>
        <dbReference type="Proteomes" id="UP000520814"/>
    </source>
</evidence>
<reference evidence="1 2" key="1">
    <citation type="submission" date="2020-08" db="EMBL/GenBank/DDBJ databases">
        <title>Genomic Encyclopedia of Type Strains, Phase IV (KMG-IV): sequencing the most valuable type-strain genomes for metagenomic binning, comparative biology and taxonomic classification.</title>
        <authorList>
            <person name="Goeker M."/>
        </authorList>
    </citation>
    <scope>NUCLEOTIDE SEQUENCE [LARGE SCALE GENOMIC DNA]</scope>
    <source>
        <strain evidence="1 2">DSM 23562</strain>
    </source>
</reference>
<gene>
    <name evidence="1" type="ORF">HNQ39_003371</name>
</gene>
<comment type="caution">
    <text evidence="1">The sequence shown here is derived from an EMBL/GenBank/DDBJ whole genome shotgun (WGS) entry which is preliminary data.</text>
</comment>
<keyword evidence="2" id="KW-1185">Reference proteome</keyword>
<dbReference type="RefSeq" id="WP_184198752.1">
    <property type="nucleotide sequence ID" value="NZ_JACHGW010000003.1"/>
</dbReference>